<name>A0ABR6RNM3_9ENTR</name>
<reference evidence="6 7" key="1">
    <citation type="submission" date="2020-04" db="EMBL/GenBank/DDBJ databases">
        <title>The draft genome of Kluyvera sichuanensis strain SCKS090646.</title>
        <authorList>
            <person name="Wei L."/>
            <person name="Liu L."/>
            <person name="Feng Y."/>
            <person name="Zong Z."/>
        </authorList>
    </citation>
    <scope>NUCLEOTIDE SEQUENCE [LARGE SCALE GENOMIC DNA]</scope>
    <source>
        <strain evidence="6 7">090646</strain>
    </source>
</reference>
<dbReference type="HAMAP" id="MF_00313">
    <property type="entry name" value="Glutaminase"/>
    <property type="match status" value="1"/>
</dbReference>
<sequence>MEYHSRDHHNQNISLPSGEHIERLITDVYSALCSEQEGAVSTVYPALTRVDPNLFGIYLKGVDGYEFSIGDVETEFTIMSISKPFIFALVCQAIGPQAARERLGVNGTGMPFNSVSAIEQSTTKLTNPMVNSGAIATTSFTPGKTKEEKWHYIYNGLCGFAGRKLTLNEEIYQSACQSNYRNRGIAHLLYSYGRLGCDPEMATELYTRQCCLNINSRDLAVMGATLADGGINPVTGDKIINNAICHYTLAVMLTSGMYETSGEWLYETGLPAKSGIGGGIVAVSPGKCALSAFSPLLDGAGNSVKAQKAIRSLSRCLGMDLLVAKPYTDNRSLTAQE</sequence>
<dbReference type="EMBL" id="JABBJF010000002">
    <property type="protein sequence ID" value="MBC1184716.1"/>
    <property type="molecule type" value="Genomic_DNA"/>
</dbReference>
<dbReference type="GO" id="GO:0004359">
    <property type="term" value="F:glutaminase activity"/>
    <property type="evidence" value="ECO:0007669"/>
    <property type="project" value="UniProtKB-EC"/>
</dbReference>
<feature type="binding site" evidence="5">
    <location>
        <position position="182"/>
    </location>
    <ligand>
        <name>substrate</name>
    </ligand>
</feature>
<evidence type="ECO:0000256" key="4">
    <source>
        <dbReference type="ARBA" id="ARBA00049534"/>
    </source>
</evidence>
<keyword evidence="5" id="KW-0007">Acetylation</keyword>
<comment type="caution">
    <text evidence="6">The sequence shown here is derived from an EMBL/GenBank/DDBJ whole genome shotgun (WGS) entry which is preliminary data.</text>
</comment>
<dbReference type="InterPro" id="IPR015868">
    <property type="entry name" value="Glutaminase"/>
</dbReference>
<protein>
    <recommendedName>
        <fullName evidence="2 5">Glutaminase</fullName>
        <ecNumber evidence="2 5">3.5.1.2</ecNumber>
    </recommendedName>
</protein>
<accession>A0ABR6RNM3</accession>
<comment type="caution">
    <text evidence="5">Lacks conserved residue(s) required for the propagation of feature annotation.</text>
</comment>
<feature type="binding site" evidence="5">
    <location>
        <position position="206"/>
    </location>
    <ligand>
        <name>substrate</name>
    </ligand>
</feature>
<evidence type="ECO:0000313" key="7">
    <source>
        <dbReference type="Proteomes" id="UP000607331"/>
    </source>
</evidence>
<comment type="catalytic activity">
    <reaction evidence="4 5">
        <text>L-glutamine + H2O = L-glutamate + NH4(+)</text>
        <dbReference type="Rhea" id="RHEA:15889"/>
        <dbReference type="ChEBI" id="CHEBI:15377"/>
        <dbReference type="ChEBI" id="CHEBI:28938"/>
        <dbReference type="ChEBI" id="CHEBI:29985"/>
        <dbReference type="ChEBI" id="CHEBI:58359"/>
        <dbReference type="EC" id="3.5.1.2"/>
    </reaction>
</comment>
<gene>
    <name evidence="5 6" type="primary">glsA</name>
    <name evidence="6" type="ORF">HII27_03195</name>
</gene>
<feature type="binding site" evidence="5">
    <location>
        <position position="258"/>
    </location>
    <ligand>
        <name>substrate</name>
    </ligand>
</feature>
<dbReference type="PANTHER" id="PTHR12544:SF48">
    <property type="entry name" value="GLUTAMINASE 1"/>
    <property type="match status" value="1"/>
</dbReference>
<comment type="subunit">
    <text evidence="5">Homotetramer.</text>
</comment>
<dbReference type="SUPFAM" id="SSF56601">
    <property type="entry name" value="beta-lactamase/transpeptidase-like"/>
    <property type="match status" value="1"/>
</dbReference>
<comment type="similarity">
    <text evidence="1 5">Belongs to the glutaminase family.</text>
</comment>
<evidence type="ECO:0000313" key="6">
    <source>
        <dbReference type="EMBL" id="MBC1184716.1"/>
    </source>
</evidence>
<evidence type="ECO:0000256" key="3">
    <source>
        <dbReference type="ARBA" id="ARBA00022801"/>
    </source>
</evidence>
<keyword evidence="7" id="KW-1185">Reference proteome</keyword>
<dbReference type="Pfam" id="PF04960">
    <property type="entry name" value="Glutaminase"/>
    <property type="match status" value="1"/>
</dbReference>
<dbReference type="PANTHER" id="PTHR12544">
    <property type="entry name" value="GLUTAMINASE"/>
    <property type="match status" value="1"/>
</dbReference>
<proteinExistence type="inferred from homology"/>
<evidence type="ECO:0000256" key="5">
    <source>
        <dbReference type="HAMAP-Rule" id="MF_00313"/>
    </source>
</evidence>
<dbReference type="NCBIfam" id="NF009020">
    <property type="entry name" value="PRK12356.1"/>
    <property type="match status" value="1"/>
</dbReference>
<evidence type="ECO:0000256" key="2">
    <source>
        <dbReference type="ARBA" id="ARBA00012918"/>
    </source>
</evidence>
<dbReference type="Gene3D" id="3.40.710.10">
    <property type="entry name" value="DD-peptidase/beta-lactamase superfamily"/>
    <property type="match status" value="1"/>
</dbReference>
<dbReference type="RefSeq" id="WP_185666518.1">
    <property type="nucleotide sequence ID" value="NZ_JABBJF010000002.1"/>
</dbReference>
<evidence type="ECO:0000256" key="1">
    <source>
        <dbReference type="ARBA" id="ARBA00011076"/>
    </source>
</evidence>
<dbReference type="NCBIfam" id="TIGR03814">
    <property type="entry name" value="Gln_ase"/>
    <property type="match status" value="1"/>
</dbReference>
<dbReference type="Proteomes" id="UP000607331">
    <property type="component" value="Unassembled WGS sequence"/>
</dbReference>
<keyword evidence="3 5" id="KW-0378">Hydrolase</keyword>
<organism evidence="6 7">
    <name type="scientific">Kluyvera sichuanensis</name>
    <dbReference type="NCBI Taxonomy" id="2725494"/>
    <lineage>
        <taxon>Bacteria</taxon>
        <taxon>Pseudomonadati</taxon>
        <taxon>Pseudomonadota</taxon>
        <taxon>Gammaproteobacteria</taxon>
        <taxon>Enterobacterales</taxon>
        <taxon>Enterobacteriaceae</taxon>
        <taxon>Kluyvera</taxon>
    </lineage>
</organism>
<feature type="binding site" evidence="5">
    <location>
        <position position="80"/>
    </location>
    <ligand>
        <name>substrate</name>
    </ligand>
</feature>
<dbReference type="InterPro" id="IPR012338">
    <property type="entry name" value="Beta-lactam/transpept-like"/>
</dbReference>
<dbReference type="EC" id="3.5.1.2" evidence="2 5"/>
<feature type="binding site" evidence="5">
    <location>
        <position position="131"/>
    </location>
    <ligand>
        <name>substrate</name>
    </ligand>
</feature>